<dbReference type="CDD" id="cd06550">
    <property type="entry name" value="TM_ABC_iron-siderophores_like"/>
    <property type="match status" value="1"/>
</dbReference>
<name>A0A2A2T3U7_9BURK</name>
<dbReference type="InterPro" id="IPR037294">
    <property type="entry name" value="ABC_BtuC-like"/>
</dbReference>
<evidence type="ECO:0000256" key="2">
    <source>
        <dbReference type="ARBA" id="ARBA00007935"/>
    </source>
</evidence>
<dbReference type="EMBL" id="NSJF01000006">
    <property type="protein sequence ID" value="PAT33821.1"/>
    <property type="molecule type" value="Genomic_DNA"/>
</dbReference>
<feature type="transmembrane region" description="Helical" evidence="8">
    <location>
        <begin position="189"/>
        <end position="206"/>
    </location>
</feature>
<evidence type="ECO:0000256" key="6">
    <source>
        <dbReference type="ARBA" id="ARBA00022989"/>
    </source>
</evidence>
<feature type="transmembrane region" description="Helical" evidence="8">
    <location>
        <begin position="233"/>
        <end position="262"/>
    </location>
</feature>
<dbReference type="GO" id="GO:0033214">
    <property type="term" value="P:siderophore-iron import into cell"/>
    <property type="evidence" value="ECO:0007669"/>
    <property type="project" value="TreeGrafter"/>
</dbReference>
<accession>A0A2A2A7S9</accession>
<dbReference type="GeneID" id="93872642"/>
<dbReference type="FunFam" id="1.10.3470.10:FF:000001">
    <property type="entry name" value="Vitamin B12 ABC transporter permease BtuC"/>
    <property type="match status" value="1"/>
</dbReference>
<feature type="transmembrane region" description="Helical" evidence="8">
    <location>
        <begin position="54"/>
        <end position="74"/>
    </location>
</feature>
<evidence type="ECO:0000313" key="9">
    <source>
        <dbReference type="EMBL" id="PAT33821.1"/>
    </source>
</evidence>
<evidence type="ECO:0000256" key="3">
    <source>
        <dbReference type="ARBA" id="ARBA00022448"/>
    </source>
</evidence>
<dbReference type="Proteomes" id="UP000217999">
    <property type="component" value="Unassembled WGS sequence"/>
</dbReference>
<reference evidence="12 13" key="1">
    <citation type="submission" date="2017-08" db="EMBL/GenBank/DDBJ databases">
        <title>WGS of Clinical strains of the CDC Group NO-1 linked to zoonotic infections in humans.</title>
        <authorList>
            <person name="Bernier A.-M."/>
            <person name="Bernard K."/>
        </authorList>
    </citation>
    <scope>NUCLEOTIDE SEQUENCE [LARGE SCALE GENOMIC DNA]</scope>
    <source>
        <strain evidence="9 13">NML03-0146</strain>
        <strain evidence="10 14">NML120219</strain>
        <strain evidence="11 12">NML91-0035</strain>
    </source>
</reference>
<feature type="transmembrane region" description="Helical" evidence="8">
    <location>
        <begin position="274"/>
        <end position="297"/>
    </location>
</feature>
<dbReference type="GO" id="GO:0005886">
    <property type="term" value="C:plasma membrane"/>
    <property type="evidence" value="ECO:0007669"/>
    <property type="project" value="UniProtKB-SubCell"/>
</dbReference>
<evidence type="ECO:0000256" key="1">
    <source>
        <dbReference type="ARBA" id="ARBA00004651"/>
    </source>
</evidence>
<dbReference type="Pfam" id="PF01032">
    <property type="entry name" value="FecCD"/>
    <property type="match status" value="1"/>
</dbReference>
<dbReference type="EMBL" id="NSJE01000019">
    <property type="protein sequence ID" value="PAT42066.1"/>
    <property type="molecule type" value="Genomic_DNA"/>
</dbReference>
<accession>A0A2A2T3U7</accession>
<proteinExistence type="inferred from homology"/>
<keyword evidence="3" id="KW-0813">Transport</keyword>
<keyword evidence="4" id="KW-1003">Cell membrane</keyword>
<gene>
    <name evidence="9" type="ORF">CK620_11785</name>
    <name evidence="10" type="ORF">CK621_10955</name>
    <name evidence="11" type="ORF">CLI92_11040</name>
</gene>
<sequence>MSNLLRWLLAPAALALLALLSLAVGYIDTPLPRLLQGAWQGELIPTRILLDLRLPRTLLCLAVGAALGMAGAALQGLLRNPLAEPGLLGVSNGAALGAVLALYTGLSSAFALALPLAGMAGTAAAVGLVFFLAGRQASTTLLILAGVAVSAMAGALIALVMNWTKNVYALQEIVFWLMGSLADRSQREVALALPFIALGLALLLRARRGLLALSLGEETAHSLGINVARLRTLVLLGTAASVGAAVSVSGSIGFIGLVAPHLMRPLARGNPAQLLPLAAWAGAALLLLADLGVRWLYVGGQELRLGVLTALVGAPFFLLLILRLHREGRA</sequence>
<dbReference type="PANTHER" id="PTHR30472">
    <property type="entry name" value="FERRIC ENTEROBACTIN TRANSPORT SYSTEM PERMEASE PROTEIN"/>
    <property type="match status" value="1"/>
</dbReference>
<evidence type="ECO:0000313" key="12">
    <source>
        <dbReference type="Proteomes" id="UP000217780"/>
    </source>
</evidence>
<dbReference type="Gene3D" id="1.10.3470.10">
    <property type="entry name" value="ABC transporter involved in vitamin B12 uptake, BtuC"/>
    <property type="match status" value="1"/>
</dbReference>
<keyword evidence="5 8" id="KW-0812">Transmembrane</keyword>
<evidence type="ECO:0000256" key="5">
    <source>
        <dbReference type="ARBA" id="ARBA00022692"/>
    </source>
</evidence>
<dbReference type="InterPro" id="IPR000522">
    <property type="entry name" value="ABC_transptr_permease_BtuC"/>
</dbReference>
<dbReference type="Proteomes" id="UP000217780">
    <property type="component" value="Unassembled WGS sequence"/>
</dbReference>
<feature type="transmembrane region" description="Helical" evidence="8">
    <location>
        <begin position="303"/>
        <end position="322"/>
    </location>
</feature>
<dbReference type="GO" id="GO:0022857">
    <property type="term" value="F:transmembrane transporter activity"/>
    <property type="evidence" value="ECO:0007669"/>
    <property type="project" value="InterPro"/>
</dbReference>
<dbReference type="AlphaFoldDB" id="A0A2A2T3U7"/>
<dbReference type="EMBL" id="NTBI01000010">
    <property type="protein sequence ID" value="PAX16097.1"/>
    <property type="molecule type" value="Genomic_DNA"/>
</dbReference>
<comment type="subcellular location">
    <subcellularLocation>
        <location evidence="1">Cell membrane</location>
        <topology evidence="1">Multi-pass membrane protein</topology>
    </subcellularLocation>
</comment>
<feature type="transmembrane region" description="Helical" evidence="8">
    <location>
        <begin position="112"/>
        <end position="133"/>
    </location>
</feature>
<dbReference type="RefSeq" id="WP_095550451.1">
    <property type="nucleotide sequence ID" value="NZ_NSJE01000019.1"/>
</dbReference>
<evidence type="ECO:0000256" key="4">
    <source>
        <dbReference type="ARBA" id="ARBA00022475"/>
    </source>
</evidence>
<feature type="transmembrane region" description="Helical" evidence="8">
    <location>
        <begin position="86"/>
        <end position="106"/>
    </location>
</feature>
<keyword evidence="7 8" id="KW-0472">Membrane</keyword>
<evidence type="ECO:0000256" key="7">
    <source>
        <dbReference type="ARBA" id="ARBA00023136"/>
    </source>
</evidence>
<evidence type="ECO:0000313" key="14">
    <source>
        <dbReference type="Proteomes" id="UP000218439"/>
    </source>
</evidence>
<feature type="transmembrane region" description="Helical" evidence="8">
    <location>
        <begin position="140"/>
        <end position="160"/>
    </location>
</feature>
<dbReference type="Proteomes" id="UP000218439">
    <property type="component" value="Unassembled WGS sequence"/>
</dbReference>
<evidence type="ECO:0000313" key="13">
    <source>
        <dbReference type="Proteomes" id="UP000217999"/>
    </source>
</evidence>
<comment type="similarity">
    <text evidence="2">Belongs to the binding-protein-dependent transport system permease family. FecCD subfamily.</text>
</comment>
<protein>
    <submittedName>
        <fullName evidence="11">ABC transporter permease</fullName>
    </submittedName>
</protein>
<dbReference type="SUPFAM" id="SSF81345">
    <property type="entry name" value="ABC transporter involved in vitamin B12 uptake, BtuC"/>
    <property type="match status" value="1"/>
</dbReference>
<evidence type="ECO:0000256" key="8">
    <source>
        <dbReference type="SAM" id="Phobius"/>
    </source>
</evidence>
<accession>A0A2A2AW56</accession>
<comment type="caution">
    <text evidence="11">The sequence shown here is derived from an EMBL/GenBank/DDBJ whole genome shotgun (WGS) entry which is preliminary data.</text>
</comment>
<organism evidence="11 12">
    <name type="scientific">Vandammella animalimorsus</name>
    <dbReference type="NCBI Taxonomy" id="2029117"/>
    <lineage>
        <taxon>Bacteria</taxon>
        <taxon>Pseudomonadati</taxon>
        <taxon>Pseudomonadota</taxon>
        <taxon>Betaproteobacteria</taxon>
        <taxon>Burkholderiales</taxon>
        <taxon>Comamonadaceae</taxon>
        <taxon>Vandammella</taxon>
    </lineage>
</organism>
<evidence type="ECO:0000313" key="11">
    <source>
        <dbReference type="EMBL" id="PAX16097.1"/>
    </source>
</evidence>
<dbReference type="PANTHER" id="PTHR30472:SF25">
    <property type="entry name" value="ABC TRANSPORTER PERMEASE PROTEIN MJ0876-RELATED"/>
    <property type="match status" value="1"/>
</dbReference>
<evidence type="ECO:0000313" key="10">
    <source>
        <dbReference type="EMBL" id="PAT42066.1"/>
    </source>
</evidence>
<keyword evidence="6 8" id="KW-1133">Transmembrane helix</keyword>